<keyword evidence="1" id="KW-0812">Transmembrane</keyword>
<gene>
    <name evidence="2" type="ORF">TrLO_g10252</name>
</gene>
<feature type="transmembrane region" description="Helical" evidence="1">
    <location>
        <begin position="6"/>
        <end position="30"/>
    </location>
</feature>
<accession>A0A9W7DSA5</accession>
<dbReference type="Proteomes" id="UP001165122">
    <property type="component" value="Unassembled WGS sequence"/>
</dbReference>
<protein>
    <submittedName>
        <fullName evidence="2">Uncharacterized protein</fullName>
    </submittedName>
</protein>
<sequence>MHCEASMLWAIIPKIPLVHGSLSCLFAALVKSIVLPMAIRGLALKATAAEDGKMSRGALAAASEDLVKGFGEVARVRLAERGGGGSNSWTGVGEDDGAMQACSWMFGTGGLVSVELVQALARWSRVFVYDLKQTDEESPKLRNGHIMDLPLLFTMDDDEEQTWMSLAMYGREKRVEGLDDLAKGMQDCWAGFCREGKPRNKLILMGAAGVVLAGAAAAWKWNVWK</sequence>
<keyword evidence="1" id="KW-1133">Transmembrane helix</keyword>
<organism evidence="2 3">
    <name type="scientific">Triparma laevis f. longispina</name>
    <dbReference type="NCBI Taxonomy" id="1714387"/>
    <lineage>
        <taxon>Eukaryota</taxon>
        <taxon>Sar</taxon>
        <taxon>Stramenopiles</taxon>
        <taxon>Ochrophyta</taxon>
        <taxon>Bolidophyceae</taxon>
        <taxon>Parmales</taxon>
        <taxon>Triparmaceae</taxon>
        <taxon>Triparma</taxon>
    </lineage>
</organism>
<dbReference type="AlphaFoldDB" id="A0A9W7DSA5"/>
<proteinExistence type="predicted"/>
<evidence type="ECO:0000256" key="1">
    <source>
        <dbReference type="SAM" id="Phobius"/>
    </source>
</evidence>
<evidence type="ECO:0000313" key="2">
    <source>
        <dbReference type="EMBL" id="GMH52952.1"/>
    </source>
</evidence>
<evidence type="ECO:0000313" key="3">
    <source>
        <dbReference type="Proteomes" id="UP001165122"/>
    </source>
</evidence>
<name>A0A9W7DSA5_9STRA</name>
<keyword evidence="3" id="KW-1185">Reference proteome</keyword>
<reference evidence="3" key="1">
    <citation type="journal article" date="2023" name="Commun. Biol.">
        <title>Genome analysis of Parmales, the sister group of diatoms, reveals the evolutionary specialization of diatoms from phago-mixotrophs to photoautotrophs.</title>
        <authorList>
            <person name="Ban H."/>
            <person name="Sato S."/>
            <person name="Yoshikawa S."/>
            <person name="Yamada K."/>
            <person name="Nakamura Y."/>
            <person name="Ichinomiya M."/>
            <person name="Sato N."/>
            <person name="Blanc-Mathieu R."/>
            <person name="Endo H."/>
            <person name="Kuwata A."/>
            <person name="Ogata H."/>
        </authorList>
    </citation>
    <scope>NUCLEOTIDE SEQUENCE [LARGE SCALE GENOMIC DNA]</scope>
    <source>
        <strain evidence="3">NIES 3700</strain>
    </source>
</reference>
<feature type="transmembrane region" description="Helical" evidence="1">
    <location>
        <begin position="202"/>
        <end position="221"/>
    </location>
</feature>
<keyword evidence="1" id="KW-0472">Membrane</keyword>
<dbReference type="EMBL" id="BRXW01000421">
    <property type="protein sequence ID" value="GMH52952.1"/>
    <property type="molecule type" value="Genomic_DNA"/>
</dbReference>
<comment type="caution">
    <text evidence="2">The sequence shown here is derived from an EMBL/GenBank/DDBJ whole genome shotgun (WGS) entry which is preliminary data.</text>
</comment>